<sequence length="183" mass="20054">MNDSTQLDSKNTFSSERAITSTERKPHQPKLVRGGGGGKESPTPAFLPALLIDGPFRVRNAVPHRVDAVARDGEDDEQDDDDHRDGDVFLHCCPLLVELWLGLVGVVLDGELWGAEVPSCCGWGWLIGVAVAMSHGIGGRRSDVCVGRCFSICAHDLWGDGSRFGFLRNVCMWMGCQIIREIY</sequence>
<evidence type="ECO:0000313" key="1">
    <source>
        <dbReference type="EMBL" id="RAH74501.1"/>
    </source>
</evidence>
<keyword evidence="2" id="KW-1185">Reference proteome</keyword>
<evidence type="ECO:0000313" key="2">
    <source>
        <dbReference type="Proteomes" id="UP000249661"/>
    </source>
</evidence>
<dbReference type="EMBL" id="KZ824935">
    <property type="protein sequence ID" value="RAH74501.1"/>
    <property type="molecule type" value="Genomic_DNA"/>
</dbReference>
<organism evidence="1 2">
    <name type="scientific">Aspergillus aculeatinus CBS 121060</name>
    <dbReference type="NCBI Taxonomy" id="1448322"/>
    <lineage>
        <taxon>Eukaryota</taxon>
        <taxon>Fungi</taxon>
        <taxon>Dikarya</taxon>
        <taxon>Ascomycota</taxon>
        <taxon>Pezizomycotina</taxon>
        <taxon>Eurotiomycetes</taxon>
        <taxon>Eurotiomycetidae</taxon>
        <taxon>Eurotiales</taxon>
        <taxon>Aspergillaceae</taxon>
        <taxon>Aspergillus</taxon>
        <taxon>Aspergillus subgen. Circumdati</taxon>
    </lineage>
</organism>
<dbReference type="Proteomes" id="UP000249661">
    <property type="component" value="Unassembled WGS sequence"/>
</dbReference>
<reference evidence="1" key="1">
    <citation type="submission" date="2018-02" db="EMBL/GenBank/DDBJ databases">
        <title>The genomes of Aspergillus section Nigri reveals drivers in fungal speciation.</title>
        <authorList>
            <consortium name="DOE Joint Genome Institute"/>
            <person name="Vesth T.C."/>
            <person name="Nybo J."/>
            <person name="Theobald S."/>
            <person name="Brandl J."/>
            <person name="Frisvad J.C."/>
            <person name="Nielsen K.F."/>
            <person name="Lyhne E.K."/>
            <person name="Kogle M.E."/>
            <person name="Kuo A."/>
            <person name="Riley R."/>
            <person name="Clum A."/>
            <person name="Nolan M."/>
            <person name="Lipzen A."/>
            <person name="Salamov A."/>
            <person name="Henrissat B."/>
            <person name="Wiebenga A."/>
            <person name="De vries R.P."/>
            <person name="Grigoriev I.V."/>
            <person name="Mortensen U.H."/>
            <person name="Andersen M.R."/>
            <person name="Baker S.E."/>
        </authorList>
    </citation>
    <scope>NUCLEOTIDE SEQUENCE</scope>
    <source>
        <strain evidence="1">CBS 121060</strain>
    </source>
</reference>
<gene>
    <name evidence="1" type="ORF">BO66DRAFT_108885</name>
</gene>
<name>A0ACD1HLQ0_9EURO</name>
<protein>
    <submittedName>
        <fullName evidence="1">Uncharacterized protein</fullName>
    </submittedName>
</protein>
<accession>A0ACD1HLQ0</accession>
<proteinExistence type="predicted"/>